<dbReference type="Gene3D" id="3.40.1080.20">
    <property type="entry name" value="Acetyl-CoA hydrolase/transferase C-terminal domain"/>
    <property type="match status" value="1"/>
</dbReference>
<feature type="domain" description="Acetyl-CoA hydrolase/transferase C-terminal" evidence="2">
    <location>
        <begin position="279"/>
        <end position="430"/>
    </location>
</feature>
<evidence type="ECO:0000313" key="4">
    <source>
        <dbReference type="Proteomes" id="UP001596270"/>
    </source>
</evidence>
<dbReference type="GO" id="GO:0016787">
    <property type="term" value="F:hydrolase activity"/>
    <property type="evidence" value="ECO:0007669"/>
    <property type="project" value="UniProtKB-KW"/>
</dbReference>
<keyword evidence="4" id="KW-1185">Reference proteome</keyword>
<dbReference type="InterPro" id="IPR026888">
    <property type="entry name" value="AcetylCoA_hyd_C"/>
</dbReference>
<dbReference type="Gene3D" id="3.40.1080.10">
    <property type="entry name" value="Glutaconate Coenzyme A-transferase"/>
    <property type="match status" value="1"/>
</dbReference>
<organism evidence="3 4">
    <name type="scientific">Polaromonas aquatica</name>
    <dbReference type="NCBI Taxonomy" id="332657"/>
    <lineage>
        <taxon>Bacteria</taxon>
        <taxon>Pseudomonadati</taxon>
        <taxon>Pseudomonadota</taxon>
        <taxon>Betaproteobacteria</taxon>
        <taxon>Burkholderiales</taxon>
        <taxon>Comamonadaceae</taxon>
        <taxon>Polaromonas</taxon>
    </lineage>
</organism>
<evidence type="ECO:0000313" key="3">
    <source>
        <dbReference type="EMBL" id="MFC6283516.1"/>
    </source>
</evidence>
<dbReference type="SUPFAM" id="SSF100950">
    <property type="entry name" value="NagB/RpiA/CoA transferase-like"/>
    <property type="match status" value="2"/>
</dbReference>
<dbReference type="InterPro" id="IPR038460">
    <property type="entry name" value="AcetylCoA_hyd_C_sf"/>
</dbReference>
<comment type="caution">
    <text evidence="3">The sequence shown here is derived from an EMBL/GenBank/DDBJ whole genome shotgun (WGS) entry which is preliminary data.</text>
</comment>
<dbReference type="Gene3D" id="3.30.750.70">
    <property type="entry name" value="4-hydroxybutyrate coenzyme like domains"/>
    <property type="match status" value="1"/>
</dbReference>
<protein>
    <submittedName>
        <fullName evidence="3">Acetyl-CoA hydrolase/transferase family protein</fullName>
    </submittedName>
</protein>
<dbReference type="Pfam" id="PF13336">
    <property type="entry name" value="AcetylCoA_hyd_C"/>
    <property type="match status" value="1"/>
</dbReference>
<name>A0ABW1U0W2_9BURK</name>
<dbReference type="EMBL" id="JBHSRS010000083">
    <property type="protein sequence ID" value="MFC6283516.1"/>
    <property type="molecule type" value="Genomic_DNA"/>
</dbReference>
<dbReference type="RefSeq" id="WP_371438142.1">
    <property type="nucleotide sequence ID" value="NZ_JBHSRS010000083.1"/>
</dbReference>
<sequence length="439" mass="46532">MRAFESSGLPDIRPATPARAGAGPRLVSCDALSSLVHPGELVYVPGASGAPLAFVSSLLAHMEHQKDLRLLTSYVPGINTLEMASMDASVCVTGLFMHPGLQAAQRNGQYRCLPLSYAGFVRHILDRVEPDLAVVQLAPPDAEGNCSLGPAVEFMPAVLQKARRVLGLINHQAPRIKGAASIHYSQLDHACEVDTPLPTYDSESSPITEAIARHIAPLVADGSALQIGLGKVPMALSRLLCDRRMLRLHSGMLSDGLLDLACAGALDPDFPHTTCALVGSTELYRQMADFDQVRVLGCEVTHNPRVLLGLDNFVSVNSALEVDLFGQCNLEHADGRAISGAGGAPDFARAARLSAGGRSIVALNATHHGGKGTRIVPCLNEKAITSISRVDVDHVVTEYGVANLSDASVHERAQAIIAVAGPAFRDELARAWTRIAARL</sequence>
<dbReference type="PANTHER" id="PTHR21432">
    <property type="entry name" value="ACETYL-COA HYDROLASE-RELATED"/>
    <property type="match status" value="1"/>
</dbReference>
<accession>A0ABW1U0W2</accession>
<evidence type="ECO:0000256" key="1">
    <source>
        <dbReference type="SAM" id="MobiDB-lite"/>
    </source>
</evidence>
<reference evidence="4" key="1">
    <citation type="journal article" date="2019" name="Int. J. Syst. Evol. Microbiol.">
        <title>The Global Catalogue of Microorganisms (GCM) 10K type strain sequencing project: providing services to taxonomists for standard genome sequencing and annotation.</title>
        <authorList>
            <consortium name="The Broad Institute Genomics Platform"/>
            <consortium name="The Broad Institute Genome Sequencing Center for Infectious Disease"/>
            <person name="Wu L."/>
            <person name="Ma J."/>
        </authorList>
    </citation>
    <scope>NUCLEOTIDE SEQUENCE [LARGE SCALE GENOMIC DNA]</scope>
    <source>
        <strain evidence="4">CCUG 39402</strain>
    </source>
</reference>
<dbReference type="PANTHER" id="PTHR21432:SF20">
    <property type="entry name" value="ACETYL-COA HYDROLASE"/>
    <property type="match status" value="1"/>
</dbReference>
<proteinExistence type="predicted"/>
<dbReference type="InterPro" id="IPR037171">
    <property type="entry name" value="NagB/RpiA_transferase-like"/>
</dbReference>
<keyword evidence="3" id="KW-0378">Hydrolase</keyword>
<feature type="region of interest" description="Disordered" evidence="1">
    <location>
        <begin position="1"/>
        <end position="21"/>
    </location>
</feature>
<evidence type="ECO:0000259" key="2">
    <source>
        <dbReference type="Pfam" id="PF13336"/>
    </source>
</evidence>
<dbReference type="Proteomes" id="UP001596270">
    <property type="component" value="Unassembled WGS sequence"/>
</dbReference>
<gene>
    <name evidence="3" type="ORF">ACFQND_19990</name>
</gene>
<dbReference type="InterPro" id="IPR046433">
    <property type="entry name" value="ActCoA_hydro"/>
</dbReference>